<feature type="chain" id="PRO_5002098967" description="DUF4124 domain-containing protein" evidence="3">
    <location>
        <begin position="20"/>
        <end position="174"/>
    </location>
</feature>
<dbReference type="EMBL" id="CP009788">
    <property type="protein sequence ID" value="AJE03764.1"/>
    <property type="molecule type" value="Genomic_DNA"/>
</dbReference>
<name>A0A0B5BF37_9BACT</name>
<feature type="region of interest" description="Disordered" evidence="2">
    <location>
        <begin position="59"/>
        <end position="93"/>
    </location>
</feature>
<evidence type="ECO:0000313" key="6">
    <source>
        <dbReference type="Proteomes" id="UP000057609"/>
    </source>
</evidence>
<sequence>MARYLFTALLLLCAVPAFADIYKWVDDRGTVNFAEDLGKVPRKYRKKVVVIPEGAPSAPEVTETVVDQGKKAAAETAGEKSRPAKQEKKAVYGGRDEDSWKAEFTKLRGDIKSYESEIAERKAKIANPEKMSRGEYLSLQSQVKRLEDKLAELQGKLSALTESARKAGVPPELR</sequence>
<evidence type="ECO:0000259" key="4">
    <source>
        <dbReference type="Pfam" id="PF13511"/>
    </source>
</evidence>
<dbReference type="OrthoDB" id="5396039at2"/>
<dbReference type="Proteomes" id="UP000057609">
    <property type="component" value="Chromosome"/>
</dbReference>
<gene>
    <name evidence="5" type="ORF">GPICK_10730</name>
</gene>
<organism evidence="5 6">
    <name type="scientific">Geobacter pickeringii</name>
    <dbReference type="NCBI Taxonomy" id="345632"/>
    <lineage>
        <taxon>Bacteria</taxon>
        <taxon>Pseudomonadati</taxon>
        <taxon>Thermodesulfobacteriota</taxon>
        <taxon>Desulfuromonadia</taxon>
        <taxon>Geobacterales</taxon>
        <taxon>Geobacteraceae</taxon>
        <taxon>Geobacter</taxon>
    </lineage>
</organism>
<dbReference type="RefSeq" id="WP_039743059.1">
    <property type="nucleotide sequence ID" value="NZ_CP009788.1"/>
</dbReference>
<dbReference type="KEGG" id="gpi:GPICK_10730"/>
<keyword evidence="6" id="KW-1185">Reference proteome</keyword>
<feature type="domain" description="DUF4124" evidence="4">
    <location>
        <begin position="8"/>
        <end position="61"/>
    </location>
</feature>
<evidence type="ECO:0000256" key="1">
    <source>
        <dbReference type="SAM" id="Coils"/>
    </source>
</evidence>
<proteinExistence type="predicted"/>
<keyword evidence="3" id="KW-0732">Signal</keyword>
<protein>
    <recommendedName>
        <fullName evidence="4">DUF4124 domain-containing protein</fullName>
    </recommendedName>
</protein>
<dbReference type="InterPro" id="IPR025392">
    <property type="entry name" value="DUF4124"/>
</dbReference>
<dbReference type="Gene3D" id="1.20.5.340">
    <property type="match status" value="1"/>
</dbReference>
<dbReference type="HOGENOM" id="CLU_123270_0_0_7"/>
<reference evidence="5 6" key="1">
    <citation type="journal article" date="2015" name="Genome Announc.">
        <title>Complete Genome of Geobacter pickeringii G13T, a Metal-Reducing Isolate from Sedimentary Kaolin Deposits.</title>
        <authorList>
            <person name="Badalamenti J.P."/>
            <person name="Bond D.R."/>
        </authorList>
    </citation>
    <scope>NUCLEOTIDE SEQUENCE [LARGE SCALE GENOMIC DNA]</scope>
    <source>
        <strain evidence="5 6">G13</strain>
    </source>
</reference>
<evidence type="ECO:0000313" key="5">
    <source>
        <dbReference type="EMBL" id="AJE03764.1"/>
    </source>
</evidence>
<feature type="coiled-coil region" evidence="1">
    <location>
        <begin position="136"/>
        <end position="163"/>
    </location>
</feature>
<dbReference type="Pfam" id="PF13511">
    <property type="entry name" value="DUF4124"/>
    <property type="match status" value="1"/>
</dbReference>
<evidence type="ECO:0000256" key="3">
    <source>
        <dbReference type="SAM" id="SignalP"/>
    </source>
</evidence>
<evidence type="ECO:0000256" key="2">
    <source>
        <dbReference type="SAM" id="MobiDB-lite"/>
    </source>
</evidence>
<accession>A0A0B5BF37</accession>
<dbReference type="STRING" id="345632.GPICK_10730"/>
<feature type="signal peptide" evidence="3">
    <location>
        <begin position="1"/>
        <end position="19"/>
    </location>
</feature>
<keyword evidence="1" id="KW-0175">Coiled coil</keyword>
<feature type="compositionally biased region" description="Basic and acidic residues" evidence="2">
    <location>
        <begin position="68"/>
        <end position="93"/>
    </location>
</feature>
<dbReference type="AlphaFoldDB" id="A0A0B5BF37"/>